<dbReference type="Proteomes" id="UP000218209">
    <property type="component" value="Unassembled WGS sequence"/>
</dbReference>
<evidence type="ECO:0000256" key="1">
    <source>
        <dbReference type="ARBA" id="ARBA00010290"/>
    </source>
</evidence>
<reference evidence="7 8" key="1">
    <citation type="submission" date="2017-03" db="EMBL/GenBank/DDBJ databases">
        <title>WGS assembly of Porphyra umbilicalis.</title>
        <authorList>
            <person name="Brawley S.H."/>
            <person name="Blouin N.A."/>
            <person name="Ficko-Blean E."/>
            <person name="Wheeler G.L."/>
            <person name="Lohr M."/>
            <person name="Goodson H.V."/>
            <person name="Jenkins J.W."/>
            <person name="Blaby-Haas C.E."/>
            <person name="Helliwell K.E."/>
            <person name="Chan C."/>
            <person name="Marriage T."/>
            <person name="Bhattacharya D."/>
            <person name="Klein A.S."/>
            <person name="Badis Y."/>
            <person name="Brodie J."/>
            <person name="Cao Y."/>
            <person name="Collen J."/>
            <person name="Dittami S.M."/>
            <person name="Gachon C.M."/>
            <person name="Green B.R."/>
            <person name="Karpowicz S."/>
            <person name="Kim J.W."/>
            <person name="Kudahl U."/>
            <person name="Lin S."/>
            <person name="Michel G."/>
            <person name="Mittag M."/>
            <person name="Olson B.J."/>
            <person name="Pangilinan J."/>
            <person name="Peng Y."/>
            <person name="Qiu H."/>
            <person name="Shu S."/>
            <person name="Singer J.T."/>
            <person name="Smith A.G."/>
            <person name="Sprecher B.N."/>
            <person name="Wagner V."/>
            <person name="Wang W."/>
            <person name="Wang Z.-Y."/>
            <person name="Yan J."/>
            <person name="Yarish C."/>
            <person name="Zoeuner-Riek S."/>
            <person name="Zhuang Y."/>
            <person name="Zou Y."/>
            <person name="Lindquist E.A."/>
            <person name="Grimwood J."/>
            <person name="Barry K."/>
            <person name="Rokhsar D.S."/>
            <person name="Schmutz J."/>
            <person name="Stiller J.W."/>
            <person name="Grossman A.R."/>
            <person name="Prochnik S.E."/>
        </authorList>
    </citation>
    <scope>NUCLEOTIDE SEQUENCE [LARGE SCALE GENOMIC DNA]</scope>
    <source>
        <strain evidence="7">4086291</strain>
    </source>
</reference>
<evidence type="ECO:0000256" key="3">
    <source>
        <dbReference type="ARBA" id="ARBA00023134"/>
    </source>
</evidence>
<gene>
    <name evidence="7" type="ORF">BU14_2429s0001</name>
</gene>
<dbReference type="InterPro" id="IPR006689">
    <property type="entry name" value="Small_GTPase_ARF/SAR"/>
</dbReference>
<dbReference type="SUPFAM" id="SSF52540">
    <property type="entry name" value="P-loop containing nucleoside triphosphate hydrolases"/>
    <property type="match status" value="1"/>
</dbReference>
<dbReference type="InterPro" id="IPR024156">
    <property type="entry name" value="Small_GTPase_ARF"/>
</dbReference>
<keyword evidence="5" id="KW-0460">Magnesium</keyword>
<evidence type="ECO:0000256" key="5">
    <source>
        <dbReference type="PIRSR" id="PIRSR606689-2"/>
    </source>
</evidence>
<dbReference type="PROSITE" id="PS51417">
    <property type="entry name" value="ARF"/>
    <property type="match status" value="1"/>
</dbReference>
<accession>A0A1X6NJ63</accession>
<organism evidence="7 8">
    <name type="scientific">Porphyra umbilicalis</name>
    <name type="common">Purple laver</name>
    <name type="synonym">Red alga</name>
    <dbReference type="NCBI Taxonomy" id="2786"/>
    <lineage>
        <taxon>Eukaryota</taxon>
        <taxon>Rhodophyta</taxon>
        <taxon>Bangiophyceae</taxon>
        <taxon>Bangiales</taxon>
        <taxon>Bangiaceae</taxon>
        <taxon>Porphyra</taxon>
    </lineage>
</organism>
<evidence type="ECO:0000313" key="8">
    <source>
        <dbReference type="Proteomes" id="UP000218209"/>
    </source>
</evidence>
<keyword evidence="3 4" id="KW-0342">GTP-binding</keyword>
<dbReference type="Gene3D" id="3.40.50.300">
    <property type="entry name" value="P-loop containing nucleotide triphosphate hydrolases"/>
    <property type="match status" value="1"/>
</dbReference>
<keyword evidence="8" id="KW-1185">Reference proteome</keyword>
<comment type="similarity">
    <text evidence="1 6">Belongs to the small GTPase superfamily. Arf family.</text>
</comment>
<feature type="binding site" evidence="5">
    <location>
        <position position="31"/>
    </location>
    <ligand>
        <name>Mg(2+)</name>
        <dbReference type="ChEBI" id="CHEBI:18420"/>
    </ligand>
</feature>
<dbReference type="AlphaFoldDB" id="A0A1X6NJ63"/>
<evidence type="ECO:0000256" key="4">
    <source>
        <dbReference type="PIRSR" id="PIRSR606689-1"/>
    </source>
</evidence>
<dbReference type="InterPro" id="IPR027417">
    <property type="entry name" value="P-loop_NTPase"/>
</dbReference>
<dbReference type="GO" id="GO:0003924">
    <property type="term" value="F:GTPase activity"/>
    <property type="evidence" value="ECO:0007669"/>
    <property type="project" value="InterPro"/>
</dbReference>
<keyword evidence="2 4" id="KW-0547">Nucleotide-binding</keyword>
<evidence type="ECO:0000256" key="2">
    <source>
        <dbReference type="ARBA" id="ARBA00022741"/>
    </source>
</evidence>
<dbReference type="SMART" id="SM00178">
    <property type="entry name" value="SAR"/>
    <property type="match status" value="1"/>
</dbReference>
<dbReference type="GO" id="GO:0030010">
    <property type="term" value="P:establishment of cell polarity"/>
    <property type="evidence" value="ECO:0007669"/>
    <property type="project" value="UniProtKB-ARBA"/>
</dbReference>
<dbReference type="EMBL" id="KV920235">
    <property type="protein sequence ID" value="OSX68655.1"/>
    <property type="molecule type" value="Genomic_DNA"/>
</dbReference>
<dbReference type="FunFam" id="3.40.50.300:FF:000412">
    <property type="entry name" value="ADP-ribosylation factor 1"/>
    <property type="match status" value="1"/>
</dbReference>
<dbReference type="InterPro" id="IPR005225">
    <property type="entry name" value="Small_GTP-bd"/>
</dbReference>
<feature type="binding site" evidence="4">
    <location>
        <begin position="126"/>
        <end position="129"/>
    </location>
    <ligand>
        <name>GTP</name>
        <dbReference type="ChEBI" id="CHEBI:37565"/>
    </ligand>
</feature>
<evidence type="ECO:0000256" key="6">
    <source>
        <dbReference type="RuleBase" id="RU003925"/>
    </source>
</evidence>
<dbReference type="OrthoDB" id="414781at2759"/>
<dbReference type="PRINTS" id="PR00328">
    <property type="entry name" value="SAR1GTPBP"/>
</dbReference>
<dbReference type="Pfam" id="PF00025">
    <property type="entry name" value="Arf"/>
    <property type="match status" value="1"/>
</dbReference>
<dbReference type="NCBIfam" id="TIGR00231">
    <property type="entry name" value="small_GTP"/>
    <property type="match status" value="1"/>
</dbReference>
<feature type="binding site" evidence="4">
    <location>
        <position position="70"/>
    </location>
    <ligand>
        <name>GTP</name>
        <dbReference type="ChEBI" id="CHEBI:37565"/>
    </ligand>
</feature>
<name>A0A1X6NJ63_PORUM</name>
<dbReference type="PANTHER" id="PTHR11711">
    <property type="entry name" value="ADP RIBOSYLATION FACTOR-RELATED"/>
    <property type="match status" value="1"/>
</dbReference>
<dbReference type="SMART" id="SM00177">
    <property type="entry name" value="ARF"/>
    <property type="match status" value="1"/>
</dbReference>
<dbReference type="GO" id="GO:0046872">
    <property type="term" value="F:metal ion binding"/>
    <property type="evidence" value="ECO:0007669"/>
    <property type="project" value="UniProtKB-KW"/>
</dbReference>
<sequence>MGAFLSVLWSQISGVREVKICMLGLDGAGKTTLLYALHLGTPVATHPTIGSNVEELQRGALRLRVWDLGGQSSLRPSWRAYFDHTAAVIMVVDSADPGRFGVAARELAGVLAAEELADAALLVYANKQDVAGAVGVEGVADALGLATLLGGDGAPLGSRPWHIQGGGALTRDGIGGGIDWIVSQVGGK</sequence>
<proteinExistence type="inferred from homology"/>
<evidence type="ECO:0000313" key="7">
    <source>
        <dbReference type="EMBL" id="OSX68655.1"/>
    </source>
</evidence>
<feature type="binding site" evidence="4">
    <location>
        <begin position="24"/>
        <end position="31"/>
    </location>
    <ligand>
        <name>GTP</name>
        <dbReference type="ChEBI" id="CHEBI:37565"/>
    </ligand>
</feature>
<protein>
    <submittedName>
        <fullName evidence="7">Uncharacterized protein</fullName>
    </submittedName>
</protein>
<dbReference type="GO" id="GO:0005525">
    <property type="term" value="F:GTP binding"/>
    <property type="evidence" value="ECO:0007669"/>
    <property type="project" value="UniProtKB-KW"/>
</dbReference>
<keyword evidence="5" id="KW-0479">Metal-binding</keyword>
<feature type="binding site" evidence="5">
    <location>
        <position position="48"/>
    </location>
    <ligand>
        <name>Mg(2+)</name>
        <dbReference type="ChEBI" id="CHEBI:18420"/>
    </ligand>
</feature>